<evidence type="ECO:0000313" key="1">
    <source>
        <dbReference type="EMBL" id="UBJ26131.1"/>
    </source>
</evidence>
<sequence length="315" mass="35792">MPAIHWTPLPLLAALESLEVNVSSPRSFIRHLTDFTYMCSSCSNDAFEVERLIALMWEVTTLTSSQAERMRLEGLIMRSRMETLSLEGSPDRAERAAEKALIELRMRGARSQLLVLVRNFGSFSRSWIRSLWCALSTPCPSSVIGSSERNPFLIVDRMEYLILPTIQTLDSGEILFCLEEEGADLLGRRKSLILFGPTRMGKTTWARSLGSHMYFGGLFSAREALDNPQAEYAVIDDIAGGIKFFPRFKDWLGCQAEFQLKELYREPRLFRWGKPTIWCSNEDPRMGLGEPDVDWLEGNCIFVRVSTPIFRASTV</sequence>
<name>A0A8K1HHL5_9VIRU</name>
<organism evidence="1">
    <name type="scientific">Red panda feces-associated gemycircularvirus</name>
    <dbReference type="NCBI Taxonomy" id="2864013"/>
    <lineage>
        <taxon>Viruses</taxon>
        <taxon>Monodnaviria</taxon>
        <taxon>Shotokuvirae</taxon>
        <taxon>Cressdnaviricota</taxon>
        <taxon>Repensiviricetes</taxon>
        <taxon>Geplafuvirales</taxon>
        <taxon>Genomoviridae</taxon>
        <taxon>Gemycircularvirus</taxon>
    </lineage>
</organism>
<dbReference type="PRINTS" id="PR00228">
    <property type="entry name" value="GEMCOATCLVL1"/>
</dbReference>
<dbReference type="GO" id="GO:0005198">
    <property type="term" value="F:structural molecule activity"/>
    <property type="evidence" value="ECO:0007669"/>
    <property type="project" value="InterPro"/>
</dbReference>
<dbReference type="InterPro" id="IPR001301">
    <property type="entry name" value="Gemini_AL1_CLV"/>
</dbReference>
<reference evidence="1" key="1">
    <citation type="submission" date="2021-07" db="EMBL/GenBank/DDBJ databases">
        <title>Communication and adaptive evolution of viruses within giant pandas and their associated organisms in a local ecological environment.</title>
        <authorList>
            <person name="Zhao M."/>
            <person name="Liu S."/>
            <person name="Zhang W."/>
        </authorList>
    </citation>
    <scope>NUCLEOTIDE SEQUENCE</scope>
    <source>
        <strain evidence="1">AliP01geno06-2015</strain>
    </source>
</reference>
<protein>
    <submittedName>
        <fullName evidence="1">Replication-associated protein</fullName>
    </submittedName>
</protein>
<proteinExistence type="predicted"/>
<accession>A0A8K1HHL5</accession>
<dbReference type="EMBL" id="MZ556131">
    <property type="protein sequence ID" value="UBJ26131.1"/>
    <property type="molecule type" value="Genomic_DNA"/>
</dbReference>